<keyword evidence="3" id="KW-0808">Transferase</keyword>
<dbReference type="AlphaFoldDB" id="X1BYX7"/>
<dbReference type="Pfam" id="PF00535">
    <property type="entry name" value="Glycos_transf_2"/>
    <property type="match status" value="1"/>
</dbReference>
<proteinExistence type="inferred from homology"/>
<comment type="caution">
    <text evidence="5">The sequence shown here is derived from an EMBL/GenBank/DDBJ whole genome shotgun (WGS) entry which is preliminary data.</text>
</comment>
<dbReference type="InterPro" id="IPR029044">
    <property type="entry name" value="Nucleotide-diphossugar_trans"/>
</dbReference>
<dbReference type="EMBL" id="BART01021432">
    <property type="protein sequence ID" value="GAH00202.1"/>
    <property type="molecule type" value="Genomic_DNA"/>
</dbReference>
<dbReference type="PANTHER" id="PTHR43179:SF12">
    <property type="entry name" value="GALACTOFURANOSYLTRANSFERASE GLFT2"/>
    <property type="match status" value="1"/>
</dbReference>
<dbReference type="Gene3D" id="3.90.550.10">
    <property type="entry name" value="Spore Coat Polysaccharide Biosynthesis Protein SpsA, Chain A"/>
    <property type="match status" value="1"/>
</dbReference>
<feature type="domain" description="Glycosyltransferase 2-like" evidence="4">
    <location>
        <begin position="11"/>
        <end position="183"/>
    </location>
</feature>
<evidence type="ECO:0000256" key="2">
    <source>
        <dbReference type="ARBA" id="ARBA00022676"/>
    </source>
</evidence>
<dbReference type="GO" id="GO:0016757">
    <property type="term" value="F:glycosyltransferase activity"/>
    <property type="evidence" value="ECO:0007669"/>
    <property type="project" value="UniProtKB-KW"/>
</dbReference>
<evidence type="ECO:0000259" key="4">
    <source>
        <dbReference type="Pfam" id="PF00535"/>
    </source>
</evidence>
<name>X1BYX7_9ZZZZ</name>
<gene>
    <name evidence="5" type="ORF">S01H4_39543</name>
</gene>
<dbReference type="PANTHER" id="PTHR43179">
    <property type="entry name" value="RHAMNOSYLTRANSFERASE WBBL"/>
    <property type="match status" value="1"/>
</dbReference>
<evidence type="ECO:0000313" key="5">
    <source>
        <dbReference type="EMBL" id="GAH00202.1"/>
    </source>
</evidence>
<comment type="similarity">
    <text evidence="1">Belongs to the glycosyltransferase 2 family.</text>
</comment>
<sequence length="277" mass="31540">MSLQSEEPLVSVITLNWNGKRHLKECLVSLKKQTYKNLEVILVDNGSTDGSVDYIRDNFGDFVKLIENKTNLGFAEGNNIGIKNSSGKYILLLNNDTKADPLWVEELVKVAESGDKIGMCASKVLSFGNPKTIDNVGHLIYKDGLNRGRGRLEYDQGQYDNIEEVFFPSGCAALYRKKMLNEIGQFDKDFFAYSDDTDIGIRGRLAGWKCMYVPRAIVYHKYSDSTSPYALFKAFHAERNRLWIAIKYFPLPVLLCNPYYTVLRMLPILILSREYVS</sequence>
<dbReference type="SUPFAM" id="SSF53448">
    <property type="entry name" value="Nucleotide-diphospho-sugar transferases"/>
    <property type="match status" value="1"/>
</dbReference>
<protein>
    <recommendedName>
        <fullName evidence="4">Glycosyltransferase 2-like domain-containing protein</fullName>
    </recommendedName>
</protein>
<evidence type="ECO:0000256" key="3">
    <source>
        <dbReference type="ARBA" id="ARBA00022679"/>
    </source>
</evidence>
<reference evidence="5" key="1">
    <citation type="journal article" date="2014" name="Front. Microbiol.">
        <title>High frequency of phylogenetically diverse reductive dehalogenase-homologous genes in deep subseafloor sedimentary metagenomes.</title>
        <authorList>
            <person name="Kawai M."/>
            <person name="Futagami T."/>
            <person name="Toyoda A."/>
            <person name="Takaki Y."/>
            <person name="Nishi S."/>
            <person name="Hori S."/>
            <person name="Arai W."/>
            <person name="Tsubouchi T."/>
            <person name="Morono Y."/>
            <person name="Uchiyama I."/>
            <person name="Ito T."/>
            <person name="Fujiyama A."/>
            <person name="Inagaki F."/>
            <person name="Takami H."/>
        </authorList>
    </citation>
    <scope>NUCLEOTIDE SEQUENCE</scope>
    <source>
        <strain evidence="5">Expedition CK06-06</strain>
    </source>
</reference>
<dbReference type="CDD" id="cd04186">
    <property type="entry name" value="GT_2_like_c"/>
    <property type="match status" value="1"/>
</dbReference>
<keyword evidence="2" id="KW-0328">Glycosyltransferase</keyword>
<organism evidence="5">
    <name type="scientific">marine sediment metagenome</name>
    <dbReference type="NCBI Taxonomy" id="412755"/>
    <lineage>
        <taxon>unclassified sequences</taxon>
        <taxon>metagenomes</taxon>
        <taxon>ecological metagenomes</taxon>
    </lineage>
</organism>
<accession>X1BYX7</accession>
<evidence type="ECO:0000256" key="1">
    <source>
        <dbReference type="ARBA" id="ARBA00006739"/>
    </source>
</evidence>
<feature type="non-terminal residue" evidence="5">
    <location>
        <position position="277"/>
    </location>
</feature>
<dbReference type="InterPro" id="IPR001173">
    <property type="entry name" value="Glyco_trans_2-like"/>
</dbReference>